<evidence type="ECO:0000256" key="3">
    <source>
        <dbReference type="SAM" id="MobiDB-lite"/>
    </source>
</evidence>
<dbReference type="EMBL" id="FMUI01000013">
    <property type="protein sequence ID" value="SCX58778.1"/>
    <property type="molecule type" value="Genomic_DNA"/>
</dbReference>
<dbReference type="InterPro" id="IPR048164">
    <property type="entry name" value="YjdP-like"/>
</dbReference>
<feature type="region of interest" description="Disordered" evidence="3">
    <location>
        <begin position="40"/>
        <end position="104"/>
    </location>
</feature>
<feature type="signal peptide" evidence="4">
    <location>
        <begin position="1"/>
        <end position="22"/>
    </location>
</feature>
<accession>A0A1G4Z0M7</accession>
<evidence type="ECO:0000256" key="2">
    <source>
        <dbReference type="ARBA" id="ARBA00035706"/>
    </source>
</evidence>
<evidence type="ECO:0000256" key="1">
    <source>
        <dbReference type="ARBA" id="ARBA00022729"/>
    </source>
</evidence>
<reference evidence="5 6" key="1">
    <citation type="submission" date="2016-10" db="EMBL/GenBank/DDBJ databases">
        <authorList>
            <person name="Varghese N."/>
            <person name="Submissions S."/>
        </authorList>
    </citation>
    <scope>NUCLEOTIDE SEQUENCE [LARGE SCALE GENOMIC DNA]</scope>
    <source>
        <strain evidence="5 6">CGMCC 1.12102</strain>
    </source>
</reference>
<dbReference type="RefSeq" id="WP_017459507.1">
    <property type="nucleotide sequence ID" value="NZ_FMUI01000013.1"/>
</dbReference>
<evidence type="ECO:0000313" key="6">
    <source>
        <dbReference type="Proteomes" id="UP000183569"/>
    </source>
</evidence>
<dbReference type="GeneID" id="23844562"/>
<keyword evidence="1 4" id="KW-0732">Signal</keyword>
<protein>
    <recommendedName>
        <fullName evidence="2">Uncharacterized protein YjdP</fullName>
    </recommendedName>
</protein>
<name>A0A1G4Z0M7_9ENTR</name>
<sequence length="104" mass="12691">MKRYANALVLGALLLSGQVAHADMIDDAIGNIQRAIGEAYNTDSRDDRHDDDYQSRDQRRQYDDRYQQLEDRRRQLDDRQRQLDRERRQLEDEQRRLEDDDYYR</sequence>
<dbReference type="Proteomes" id="UP000183569">
    <property type="component" value="Unassembled WGS sequence"/>
</dbReference>
<feature type="compositionally biased region" description="Basic and acidic residues" evidence="3">
    <location>
        <begin position="43"/>
        <end position="104"/>
    </location>
</feature>
<proteinExistence type="predicted"/>
<dbReference type="NCBIfam" id="NF041443">
    <property type="entry name" value="DDRRRQL_YjdP"/>
    <property type="match status" value="1"/>
</dbReference>
<gene>
    <name evidence="5" type="ORF">SAMN02927897_03684</name>
</gene>
<organism evidence="5 6">
    <name type="scientific">Kosakonia sacchari</name>
    <dbReference type="NCBI Taxonomy" id="1158459"/>
    <lineage>
        <taxon>Bacteria</taxon>
        <taxon>Pseudomonadati</taxon>
        <taxon>Pseudomonadota</taxon>
        <taxon>Gammaproteobacteria</taxon>
        <taxon>Enterobacterales</taxon>
        <taxon>Enterobacteriaceae</taxon>
        <taxon>Kosakonia</taxon>
    </lineage>
</organism>
<dbReference type="AlphaFoldDB" id="A0A1G4Z0M7"/>
<comment type="caution">
    <text evidence="5">The sequence shown here is derived from an EMBL/GenBank/DDBJ whole genome shotgun (WGS) entry which is preliminary data.</text>
</comment>
<evidence type="ECO:0000256" key="4">
    <source>
        <dbReference type="SAM" id="SignalP"/>
    </source>
</evidence>
<feature type="chain" id="PRO_5032831241" description="Uncharacterized protein YjdP" evidence="4">
    <location>
        <begin position="23"/>
        <end position="104"/>
    </location>
</feature>
<evidence type="ECO:0000313" key="5">
    <source>
        <dbReference type="EMBL" id="SCX58778.1"/>
    </source>
</evidence>